<keyword evidence="1" id="KW-1133">Transmembrane helix</keyword>
<evidence type="ECO:0000313" key="2">
    <source>
        <dbReference type="EMBL" id="MFD1398575.1"/>
    </source>
</evidence>
<feature type="transmembrane region" description="Helical" evidence="1">
    <location>
        <begin position="12"/>
        <end position="36"/>
    </location>
</feature>
<keyword evidence="1" id="KW-0812">Transmembrane</keyword>
<dbReference type="Proteomes" id="UP001597199">
    <property type="component" value="Unassembled WGS sequence"/>
</dbReference>
<proteinExistence type="predicted"/>
<reference evidence="3" key="1">
    <citation type="journal article" date="2019" name="Int. J. Syst. Evol. Microbiol.">
        <title>The Global Catalogue of Microorganisms (GCM) 10K type strain sequencing project: providing services to taxonomists for standard genome sequencing and annotation.</title>
        <authorList>
            <consortium name="The Broad Institute Genomics Platform"/>
            <consortium name="The Broad Institute Genome Sequencing Center for Infectious Disease"/>
            <person name="Wu L."/>
            <person name="Ma J."/>
        </authorList>
    </citation>
    <scope>NUCLEOTIDE SEQUENCE [LARGE SCALE GENOMIC DNA]</scope>
    <source>
        <strain evidence="3">CCM 9110</strain>
    </source>
</reference>
<protein>
    <submittedName>
        <fullName evidence="2">Uncharacterized protein</fullName>
    </submittedName>
</protein>
<name>A0ABW4BFJ6_9LACO</name>
<accession>A0ABW4BFJ6</accession>
<organism evidence="2 3">
    <name type="scientific">Lacticaseibacillus suilingensis</name>
    <dbReference type="NCBI Taxonomy" id="2799577"/>
    <lineage>
        <taxon>Bacteria</taxon>
        <taxon>Bacillati</taxon>
        <taxon>Bacillota</taxon>
        <taxon>Bacilli</taxon>
        <taxon>Lactobacillales</taxon>
        <taxon>Lactobacillaceae</taxon>
        <taxon>Lacticaseibacillus</taxon>
    </lineage>
</organism>
<gene>
    <name evidence="2" type="ORF">ACFQ41_04580</name>
</gene>
<evidence type="ECO:0000313" key="3">
    <source>
        <dbReference type="Proteomes" id="UP001597199"/>
    </source>
</evidence>
<dbReference type="EMBL" id="JBHTOA010000020">
    <property type="protein sequence ID" value="MFD1398575.1"/>
    <property type="molecule type" value="Genomic_DNA"/>
</dbReference>
<feature type="transmembrane region" description="Helical" evidence="1">
    <location>
        <begin position="48"/>
        <end position="72"/>
    </location>
</feature>
<keyword evidence="3" id="KW-1185">Reference proteome</keyword>
<evidence type="ECO:0000256" key="1">
    <source>
        <dbReference type="SAM" id="Phobius"/>
    </source>
</evidence>
<keyword evidence="1" id="KW-0472">Membrane</keyword>
<dbReference type="RefSeq" id="WP_204119450.1">
    <property type="nucleotide sequence ID" value="NZ_BOLV01000015.1"/>
</dbReference>
<sequence>MSRLIKVLFGSLVALMVVIPALLLVVVIVWLSLLLAGGAAVVSLSRGLGLLAAVLLVGAGLAAALLASGWFVHLRQATLHYLDHGQKCCLTVAINLTGRQLYRQLLTATKIRHQHGGSWMNAFELALDDLLHDEVRDYILHQVGEQYGVDVAAAMTLADDQAFHFSL</sequence>
<comment type="caution">
    <text evidence="2">The sequence shown here is derived from an EMBL/GenBank/DDBJ whole genome shotgun (WGS) entry which is preliminary data.</text>
</comment>